<dbReference type="GO" id="GO:0006412">
    <property type="term" value="P:translation"/>
    <property type="evidence" value="ECO:0007669"/>
    <property type="project" value="InterPro"/>
</dbReference>
<evidence type="ECO:0000256" key="3">
    <source>
        <dbReference type="ARBA" id="ARBA00023274"/>
    </source>
</evidence>
<name>A0A381TPK8_9ZZZZ</name>
<dbReference type="AlphaFoldDB" id="A0A381TPK8"/>
<dbReference type="SUPFAM" id="SSF57829">
    <property type="entry name" value="Zn-binding ribosomal proteins"/>
    <property type="match status" value="1"/>
</dbReference>
<dbReference type="EMBL" id="UINC01004946">
    <property type="protein sequence ID" value="SVA17985.1"/>
    <property type="molecule type" value="Genomic_DNA"/>
</dbReference>
<proteinExistence type="inferred from homology"/>
<dbReference type="InterPro" id="IPR002677">
    <property type="entry name" value="Ribosomal_bL32"/>
</dbReference>
<accession>A0A381TPK8</accession>
<sequence>MAPLPKKKHTRARKGNRNAHNAIKLPSSSVCPCSRQERIQPHRACPECGNFNGRTMPGNWPQVNLLEQVEPIEAAPVEPES</sequence>
<feature type="compositionally biased region" description="Basic residues" evidence="4">
    <location>
        <begin position="1"/>
        <end position="17"/>
    </location>
</feature>
<organism evidence="5">
    <name type="scientific">marine metagenome</name>
    <dbReference type="NCBI Taxonomy" id="408172"/>
    <lineage>
        <taxon>unclassified sequences</taxon>
        <taxon>metagenomes</taxon>
        <taxon>ecological metagenomes</taxon>
    </lineage>
</organism>
<dbReference type="PANTHER" id="PTHR35534">
    <property type="entry name" value="50S RIBOSOMAL PROTEIN L32"/>
    <property type="match status" value="1"/>
</dbReference>
<dbReference type="PANTHER" id="PTHR35534:SF1">
    <property type="entry name" value="LARGE RIBOSOMAL SUBUNIT PROTEIN BL32"/>
    <property type="match status" value="1"/>
</dbReference>
<reference evidence="5" key="1">
    <citation type="submission" date="2018-05" db="EMBL/GenBank/DDBJ databases">
        <authorList>
            <person name="Lanie J.A."/>
            <person name="Ng W.-L."/>
            <person name="Kazmierczak K.M."/>
            <person name="Andrzejewski T.M."/>
            <person name="Davidsen T.M."/>
            <person name="Wayne K.J."/>
            <person name="Tettelin H."/>
            <person name="Glass J.I."/>
            <person name="Rusch D."/>
            <person name="Podicherti R."/>
            <person name="Tsui H.-C.T."/>
            <person name="Winkler M.E."/>
        </authorList>
    </citation>
    <scope>NUCLEOTIDE SEQUENCE</scope>
</reference>
<keyword evidence="2" id="KW-0689">Ribosomal protein</keyword>
<dbReference type="GO" id="GO:0003735">
    <property type="term" value="F:structural constituent of ribosome"/>
    <property type="evidence" value="ECO:0007669"/>
    <property type="project" value="InterPro"/>
</dbReference>
<comment type="similarity">
    <text evidence="1">Belongs to the bacterial ribosomal protein bL32 family.</text>
</comment>
<evidence type="ECO:0000313" key="5">
    <source>
        <dbReference type="EMBL" id="SVA17985.1"/>
    </source>
</evidence>
<dbReference type="InterPro" id="IPR011332">
    <property type="entry name" value="Ribosomal_zn-bd"/>
</dbReference>
<dbReference type="Pfam" id="PF01783">
    <property type="entry name" value="Ribosomal_L32p"/>
    <property type="match status" value="1"/>
</dbReference>
<evidence type="ECO:0000256" key="2">
    <source>
        <dbReference type="ARBA" id="ARBA00022980"/>
    </source>
</evidence>
<dbReference type="InterPro" id="IPR044957">
    <property type="entry name" value="Ribosomal_bL32_bact"/>
</dbReference>
<dbReference type="HAMAP" id="MF_00340">
    <property type="entry name" value="Ribosomal_bL32"/>
    <property type="match status" value="1"/>
</dbReference>
<evidence type="ECO:0008006" key="6">
    <source>
        <dbReference type="Google" id="ProtNLM"/>
    </source>
</evidence>
<dbReference type="GO" id="GO:0015934">
    <property type="term" value="C:large ribosomal subunit"/>
    <property type="evidence" value="ECO:0007669"/>
    <property type="project" value="InterPro"/>
</dbReference>
<evidence type="ECO:0000256" key="4">
    <source>
        <dbReference type="SAM" id="MobiDB-lite"/>
    </source>
</evidence>
<protein>
    <recommendedName>
        <fullName evidence="6">50S ribosomal protein L32</fullName>
    </recommendedName>
</protein>
<gene>
    <name evidence="5" type="ORF">METZ01_LOCUS70839</name>
</gene>
<evidence type="ECO:0000256" key="1">
    <source>
        <dbReference type="ARBA" id="ARBA00008560"/>
    </source>
</evidence>
<keyword evidence="3" id="KW-0687">Ribonucleoprotein</keyword>
<dbReference type="NCBIfam" id="TIGR01031">
    <property type="entry name" value="rpmF_bact"/>
    <property type="match status" value="1"/>
</dbReference>
<feature type="region of interest" description="Disordered" evidence="4">
    <location>
        <begin position="1"/>
        <end position="27"/>
    </location>
</feature>